<accession>A0A7W3QNP4</accession>
<keyword evidence="2" id="KW-0472">Membrane</keyword>
<name>A0A7W3QNP4_ACTNM</name>
<evidence type="ECO:0000256" key="1">
    <source>
        <dbReference type="SAM" id="MobiDB-lite"/>
    </source>
</evidence>
<comment type="caution">
    <text evidence="3">The sequence shown here is derived from an EMBL/GenBank/DDBJ whole genome shotgun (WGS) entry which is preliminary data.</text>
</comment>
<dbReference type="EMBL" id="JACJIA010000007">
    <property type="protein sequence ID" value="MBA8953819.1"/>
    <property type="molecule type" value="Genomic_DNA"/>
</dbReference>
<keyword evidence="4" id="KW-1185">Reference proteome</keyword>
<proteinExistence type="predicted"/>
<gene>
    <name evidence="3" type="ORF">HNR61_005472</name>
</gene>
<protein>
    <submittedName>
        <fullName evidence="3">Uncharacterized protein</fullName>
    </submittedName>
</protein>
<feature type="transmembrane region" description="Helical" evidence="2">
    <location>
        <begin position="35"/>
        <end position="56"/>
    </location>
</feature>
<dbReference type="AlphaFoldDB" id="A0A7W3QNP4"/>
<sequence length="263" mass="27673">MIEARETNAPQAAPASGGRDPRPGGPARRLPSPKVLFAAAAALVVVVAAVVAALVLTGGDDKKTAAGSPQLQPVAYTPDYDVDGLAKLARRDADRRPLTEAEVFGADARTVRTGQYSFTLAGSQVSADCNAVTWGQRLQADLAKHGCSQIARGAYVSADRQHVGQFIVINLNDVEGARQILRDLDPATDAGFVRPLEAKGGPAFAKGFSAAYARAFGHYATVVWVQRAGGAQPANLNEMINVSLPVEKPADFVWGRLQMAGDR</sequence>
<reference evidence="3 4" key="1">
    <citation type="submission" date="2020-08" db="EMBL/GenBank/DDBJ databases">
        <title>Genomic Encyclopedia of Type Strains, Phase IV (KMG-IV): sequencing the most valuable type-strain genomes for metagenomic binning, comparative biology and taxonomic classification.</title>
        <authorList>
            <person name="Goeker M."/>
        </authorList>
    </citation>
    <scope>NUCLEOTIDE SEQUENCE [LARGE SCALE GENOMIC DNA]</scope>
    <source>
        <strain evidence="3 4">DSM 44197</strain>
    </source>
</reference>
<evidence type="ECO:0000313" key="3">
    <source>
        <dbReference type="EMBL" id="MBA8953819.1"/>
    </source>
</evidence>
<evidence type="ECO:0000256" key="2">
    <source>
        <dbReference type="SAM" id="Phobius"/>
    </source>
</evidence>
<evidence type="ECO:0000313" key="4">
    <source>
        <dbReference type="Proteomes" id="UP000572680"/>
    </source>
</evidence>
<dbReference type="RefSeq" id="WP_182845958.1">
    <property type="nucleotide sequence ID" value="NZ_BAAALP010000134.1"/>
</dbReference>
<organism evidence="3 4">
    <name type="scientific">Actinomadura namibiensis</name>
    <dbReference type="NCBI Taxonomy" id="182080"/>
    <lineage>
        <taxon>Bacteria</taxon>
        <taxon>Bacillati</taxon>
        <taxon>Actinomycetota</taxon>
        <taxon>Actinomycetes</taxon>
        <taxon>Streptosporangiales</taxon>
        <taxon>Thermomonosporaceae</taxon>
        <taxon>Actinomadura</taxon>
    </lineage>
</organism>
<feature type="region of interest" description="Disordered" evidence="1">
    <location>
        <begin position="1"/>
        <end position="28"/>
    </location>
</feature>
<dbReference type="Proteomes" id="UP000572680">
    <property type="component" value="Unassembled WGS sequence"/>
</dbReference>
<keyword evidence="2" id="KW-0812">Transmembrane</keyword>
<keyword evidence="2" id="KW-1133">Transmembrane helix</keyword>